<reference evidence="1" key="1">
    <citation type="submission" date="2014-09" db="EMBL/GenBank/DDBJ databases">
        <authorList>
            <person name="Magalhaes I.L.F."/>
            <person name="Oliveira U."/>
            <person name="Santos F.R."/>
            <person name="Vidigal T.H.D.A."/>
            <person name="Brescovit A.D."/>
            <person name="Santos A.J."/>
        </authorList>
    </citation>
    <scope>NUCLEOTIDE SEQUENCE</scope>
    <source>
        <tissue evidence="1">Shoot tissue taken approximately 20 cm above the soil surface</tissue>
    </source>
</reference>
<name>A0A0A9VN70_ARUDO</name>
<sequence length="47" mass="5490">MSNIPTTIHGPLGQSSAGRTRWLFSYIYLYDDRLLTSQHLLCRRTLH</sequence>
<accession>A0A0A9VN70</accession>
<dbReference type="AlphaFoldDB" id="A0A0A9VN70"/>
<proteinExistence type="predicted"/>
<dbReference type="EMBL" id="GBRH01222805">
    <property type="protein sequence ID" value="JAD75090.1"/>
    <property type="molecule type" value="Transcribed_RNA"/>
</dbReference>
<reference evidence="1" key="2">
    <citation type="journal article" date="2015" name="Data Brief">
        <title>Shoot transcriptome of the giant reed, Arundo donax.</title>
        <authorList>
            <person name="Barrero R.A."/>
            <person name="Guerrero F.D."/>
            <person name="Moolhuijzen P."/>
            <person name="Goolsby J.A."/>
            <person name="Tidwell J."/>
            <person name="Bellgard S.E."/>
            <person name="Bellgard M.I."/>
        </authorList>
    </citation>
    <scope>NUCLEOTIDE SEQUENCE</scope>
    <source>
        <tissue evidence="1">Shoot tissue taken approximately 20 cm above the soil surface</tissue>
    </source>
</reference>
<organism evidence="1">
    <name type="scientific">Arundo donax</name>
    <name type="common">Giant reed</name>
    <name type="synonym">Donax arundinaceus</name>
    <dbReference type="NCBI Taxonomy" id="35708"/>
    <lineage>
        <taxon>Eukaryota</taxon>
        <taxon>Viridiplantae</taxon>
        <taxon>Streptophyta</taxon>
        <taxon>Embryophyta</taxon>
        <taxon>Tracheophyta</taxon>
        <taxon>Spermatophyta</taxon>
        <taxon>Magnoliopsida</taxon>
        <taxon>Liliopsida</taxon>
        <taxon>Poales</taxon>
        <taxon>Poaceae</taxon>
        <taxon>PACMAD clade</taxon>
        <taxon>Arundinoideae</taxon>
        <taxon>Arundineae</taxon>
        <taxon>Arundo</taxon>
    </lineage>
</organism>
<evidence type="ECO:0000313" key="1">
    <source>
        <dbReference type="EMBL" id="JAD75090.1"/>
    </source>
</evidence>
<protein>
    <submittedName>
        <fullName evidence="1">Uncharacterized protein</fullName>
    </submittedName>
</protein>